<protein>
    <submittedName>
        <fullName evidence="1">Uncharacterized protein</fullName>
    </submittedName>
</protein>
<evidence type="ECO:0000313" key="1">
    <source>
        <dbReference type="EMBL" id="EQA64874.1"/>
    </source>
</evidence>
<evidence type="ECO:0000313" key="2">
    <source>
        <dbReference type="Proteomes" id="UP000018747"/>
    </source>
</evidence>
<proteinExistence type="predicted"/>
<name>V6IA67_9LEPT</name>
<accession>V6IA67</accession>
<reference evidence="1" key="1">
    <citation type="submission" date="2013-05" db="EMBL/GenBank/DDBJ databases">
        <authorList>
            <person name="Harkins D.M."/>
            <person name="Durkin A.S."/>
            <person name="Brinkac L.M."/>
            <person name="Haft D.H."/>
            <person name="Selengut J.D."/>
            <person name="Sanka R."/>
            <person name="DePew J."/>
            <person name="Purushe J."/>
            <person name="Hartskeerl R.A."/>
            <person name="Ahmed A."/>
            <person name="van der Linden H."/>
            <person name="Goris M.G.A."/>
            <person name="Vinetz J.M."/>
            <person name="Sutton G.G."/>
            <person name="Nierman W.C."/>
            <person name="Fouts D.E."/>
        </authorList>
    </citation>
    <scope>NUCLEOTIDE SEQUENCE [LARGE SCALE GENOMIC DNA]</scope>
    <source>
        <strain evidence="1">L 60</strain>
    </source>
</reference>
<comment type="caution">
    <text evidence="1">The sequence shown here is derived from an EMBL/GenBank/DDBJ whole genome shotgun (WGS) entry which is preliminary data.</text>
</comment>
<dbReference type="EMBL" id="AHMT02000001">
    <property type="protein sequence ID" value="EQA64874.1"/>
    <property type="molecule type" value="Genomic_DNA"/>
</dbReference>
<gene>
    <name evidence="1" type="ORF">LEP1GSC062_2241</name>
</gene>
<dbReference type="AlphaFoldDB" id="V6IA67"/>
<organism evidence="1 2">
    <name type="scientific">Leptospira alexanderi serovar Manhao 3 str. L 60</name>
    <dbReference type="NCBI Taxonomy" id="1049759"/>
    <lineage>
        <taxon>Bacteria</taxon>
        <taxon>Pseudomonadati</taxon>
        <taxon>Spirochaetota</taxon>
        <taxon>Spirochaetia</taxon>
        <taxon>Leptospirales</taxon>
        <taxon>Leptospiraceae</taxon>
        <taxon>Leptospira</taxon>
    </lineage>
</organism>
<dbReference type="Proteomes" id="UP000018747">
    <property type="component" value="Unassembled WGS sequence"/>
</dbReference>
<keyword evidence="2" id="KW-1185">Reference proteome</keyword>
<sequence>MSLFQKLEYGHFSKKANNSGLDVTLEDLCLLAKLSANFWCHFHAFEW</sequence>